<evidence type="ECO:0000256" key="3">
    <source>
        <dbReference type="ARBA" id="ARBA00022989"/>
    </source>
</evidence>
<protein>
    <recommendedName>
        <fullName evidence="8">Cysteine biosynthesis protein</fullName>
    </recommendedName>
</protein>
<evidence type="ECO:0008006" key="8">
    <source>
        <dbReference type="Google" id="ProtNLM"/>
    </source>
</evidence>
<accession>A0A512H8Z2</accession>
<evidence type="ECO:0000313" key="7">
    <source>
        <dbReference type="Proteomes" id="UP000321567"/>
    </source>
</evidence>
<sequence length="229" mass="24755">MPFALIRALTQLPDPRFRRVLWRSAGLTLIGALLLALGAGWGLSWIQATDLPWLDSLLDGAAGLVVFILALVFFPSLAGLIASFFLEEIARAVEARHYPALPAPRTPPLRETVGLAARFALISAGLNLLALPLYLLLPGLNLVLYYALNGMLLSREFFEQAAQRRLEPAQADALARRHRGRLWLTGAALAFLATLPGANLLLPLIATATLVHVVERLRPAHTPDAPASA</sequence>
<proteinExistence type="predicted"/>
<keyword evidence="4 5" id="KW-0472">Membrane</keyword>
<name>A0A512H8Z2_9PROT</name>
<evidence type="ECO:0000313" key="6">
    <source>
        <dbReference type="EMBL" id="GEO81888.1"/>
    </source>
</evidence>
<organism evidence="6 7">
    <name type="scientific">Pararhodospirillum oryzae</name>
    <dbReference type="NCBI Taxonomy" id="478448"/>
    <lineage>
        <taxon>Bacteria</taxon>
        <taxon>Pseudomonadati</taxon>
        <taxon>Pseudomonadota</taxon>
        <taxon>Alphaproteobacteria</taxon>
        <taxon>Rhodospirillales</taxon>
        <taxon>Rhodospirillaceae</taxon>
        <taxon>Pararhodospirillum</taxon>
    </lineage>
</organism>
<dbReference type="Pfam" id="PF07264">
    <property type="entry name" value="EI24"/>
    <property type="match status" value="1"/>
</dbReference>
<reference evidence="6 7" key="1">
    <citation type="submission" date="2019-07" db="EMBL/GenBank/DDBJ databases">
        <title>Whole genome shotgun sequence of Rhodospirillum oryzae NBRC 107573.</title>
        <authorList>
            <person name="Hosoyama A."/>
            <person name="Uohara A."/>
            <person name="Ohji S."/>
            <person name="Ichikawa N."/>
        </authorList>
    </citation>
    <scope>NUCLEOTIDE SEQUENCE [LARGE SCALE GENOMIC DNA]</scope>
    <source>
        <strain evidence="6 7">NBRC 107573</strain>
    </source>
</reference>
<keyword evidence="2 5" id="KW-0812">Transmembrane</keyword>
<evidence type="ECO:0000256" key="1">
    <source>
        <dbReference type="ARBA" id="ARBA00004141"/>
    </source>
</evidence>
<evidence type="ECO:0000256" key="2">
    <source>
        <dbReference type="ARBA" id="ARBA00022692"/>
    </source>
</evidence>
<comment type="caution">
    <text evidence="6">The sequence shown here is derived from an EMBL/GenBank/DDBJ whole genome shotgun (WGS) entry which is preliminary data.</text>
</comment>
<gene>
    <name evidence="6" type="ORF">ROR02_20190</name>
</gene>
<feature type="transmembrane region" description="Helical" evidence="5">
    <location>
        <begin position="182"/>
        <end position="206"/>
    </location>
</feature>
<feature type="transmembrane region" description="Helical" evidence="5">
    <location>
        <begin position="61"/>
        <end position="86"/>
    </location>
</feature>
<dbReference type="Proteomes" id="UP000321567">
    <property type="component" value="Unassembled WGS sequence"/>
</dbReference>
<comment type="subcellular location">
    <subcellularLocation>
        <location evidence="1">Membrane</location>
        <topology evidence="1">Multi-pass membrane protein</topology>
    </subcellularLocation>
</comment>
<feature type="transmembrane region" description="Helical" evidence="5">
    <location>
        <begin position="20"/>
        <end position="41"/>
    </location>
</feature>
<evidence type="ECO:0000256" key="5">
    <source>
        <dbReference type="SAM" id="Phobius"/>
    </source>
</evidence>
<dbReference type="AlphaFoldDB" id="A0A512H8Z2"/>
<evidence type="ECO:0000256" key="4">
    <source>
        <dbReference type="ARBA" id="ARBA00023136"/>
    </source>
</evidence>
<dbReference type="InterPro" id="IPR059112">
    <property type="entry name" value="CysZ/EI24"/>
</dbReference>
<keyword evidence="3 5" id="KW-1133">Transmembrane helix</keyword>
<dbReference type="OrthoDB" id="5421146at2"/>
<dbReference type="EMBL" id="BJZO01000052">
    <property type="protein sequence ID" value="GEO81888.1"/>
    <property type="molecule type" value="Genomic_DNA"/>
</dbReference>
<feature type="transmembrane region" description="Helical" evidence="5">
    <location>
        <begin position="115"/>
        <end position="137"/>
    </location>
</feature>
<keyword evidence="7" id="KW-1185">Reference proteome</keyword>
<dbReference type="RefSeq" id="WP_147163908.1">
    <property type="nucleotide sequence ID" value="NZ_BJZO01000052.1"/>
</dbReference>